<organism evidence="3 4">
    <name type="scientific">Drosophila navojoa</name>
    <name type="common">Fruit fly</name>
    <dbReference type="NCBI Taxonomy" id="7232"/>
    <lineage>
        <taxon>Eukaryota</taxon>
        <taxon>Metazoa</taxon>
        <taxon>Ecdysozoa</taxon>
        <taxon>Arthropoda</taxon>
        <taxon>Hexapoda</taxon>
        <taxon>Insecta</taxon>
        <taxon>Pterygota</taxon>
        <taxon>Neoptera</taxon>
        <taxon>Endopterygota</taxon>
        <taxon>Diptera</taxon>
        <taxon>Brachycera</taxon>
        <taxon>Muscomorpha</taxon>
        <taxon>Ephydroidea</taxon>
        <taxon>Drosophilidae</taxon>
        <taxon>Drosophila</taxon>
    </lineage>
</organism>
<keyword evidence="2" id="KW-0472">Membrane</keyword>
<protein>
    <submittedName>
        <fullName evidence="3">Uncharacterized protein</fullName>
    </submittedName>
</protein>
<keyword evidence="4" id="KW-1185">Reference proteome</keyword>
<feature type="region of interest" description="Disordered" evidence="1">
    <location>
        <begin position="159"/>
        <end position="190"/>
    </location>
</feature>
<dbReference type="EMBL" id="LSRL02000027">
    <property type="protein sequence ID" value="TDG49093.1"/>
    <property type="molecule type" value="Genomic_DNA"/>
</dbReference>
<dbReference type="AlphaFoldDB" id="A0A484BJY4"/>
<reference evidence="3 4" key="1">
    <citation type="journal article" date="2019" name="J. Hered.">
        <title>An Improved Genome Assembly for Drosophila navojoa, the Basal Species in the mojavensis Cluster.</title>
        <authorList>
            <person name="Vanderlinde T."/>
            <person name="Dupim E.G."/>
            <person name="Nazario-Yepiz N.O."/>
            <person name="Carvalho A.B."/>
        </authorList>
    </citation>
    <scope>NUCLEOTIDE SEQUENCE [LARGE SCALE GENOMIC DNA]</scope>
    <source>
        <strain evidence="3">Navoj_Jal97</strain>
        <tissue evidence="3">Whole organism</tissue>
    </source>
</reference>
<proteinExistence type="predicted"/>
<dbReference type="Proteomes" id="UP000295192">
    <property type="component" value="Unassembled WGS sequence"/>
</dbReference>
<evidence type="ECO:0000256" key="2">
    <source>
        <dbReference type="SAM" id="Phobius"/>
    </source>
</evidence>
<comment type="caution">
    <text evidence="3">The sequence shown here is derived from an EMBL/GenBank/DDBJ whole genome shotgun (WGS) entry which is preliminary data.</text>
</comment>
<name>A0A484BJY4_DRONA</name>
<feature type="transmembrane region" description="Helical" evidence="2">
    <location>
        <begin position="51"/>
        <end position="69"/>
    </location>
</feature>
<keyword evidence="2" id="KW-1133">Transmembrane helix</keyword>
<evidence type="ECO:0000313" key="3">
    <source>
        <dbReference type="EMBL" id="TDG49093.1"/>
    </source>
</evidence>
<keyword evidence="2" id="KW-0812">Transmembrane</keyword>
<gene>
    <name evidence="3" type="ORF">AWZ03_004578</name>
</gene>
<sequence length="190" mass="21284">MSCVPRPSPATDNRLTGSDSRHTAVALATSCKLVQRLAVSCERDKLEINRIVIIFVVVAAVATATAAAGRESNRHGRRRRRRLRLELQLEQELEQELVLEQQQLSSQHFIIFTINMQLLNEKDSEQQQQLLFAQSSDKLIALRDRQTLEQHADDGVCIGLQGNGPRTHGQPEPDKLDLDLDSNDSLQLGN</sequence>
<evidence type="ECO:0000256" key="1">
    <source>
        <dbReference type="SAM" id="MobiDB-lite"/>
    </source>
</evidence>
<feature type="compositionally biased region" description="Basic and acidic residues" evidence="1">
    <location>
        <begin position="169"/>
        <end position="178"/>
    </location>
</feature>
<evidence type="ECO:0000313" key="4">
    <source>
        <dbReference type="Proteomes" id="UP000295192"/>
    </source>
</evidence>
<accession>A0A484BJY4</accession>